<dbReference type="Pfam" id="PF00240">
    <property type="entry name" value="ubiquitin"/>
    <property type="match status" value="2"/>
</dbReference>
<feature type="transmembrane region" description="Helical" evidence="2">
    <location>
        <begin position="366"/>
        <end position="386"/>
    </location>
</feature>
<feature type="transmembrane region" description="Helical" evidence="2">
    <location>
        <begin position="188"/>
        <end position="206"/>
    </location>
</feature>
<name>A0AA36N3P4_9DINO</name>
<dbReference type="GO" id="GO:0031593">
    <property type="term" value="F:polyubiquitin modification-dependent protein binding"/>
    <property type="evidence" value="ECO:0007669"/>
    <property type="project" value="TreeGrafter"/>
</dbReference>
<evidence type="ECO:0000313" key="4">
    <source>
        <dbReference type="EMBL" id="CAJ1393262.1"/>
    </source>
</evidence>
<proteinExistence type="predicted"/>
<feature type="region of interest" description="Disordered" evidence="1">
    <location>
        <begin position="974"/>
        <end position="1005"/>
    </location>
</feature>
<accession>A0AA36N3P4</accession>
<keyword evidence="5" id="KW-1185">Reference proteome</keyword>
<dbReference type="InterPro" id="IPR029071">
    <property type="entry name" value="Ubiquitin-like_domsf"/>
</dbReference>
<feature type="transmembrane region" description="Helical" evidence="2">
    <location>
        <begin position="279"/>
        <end position="298"/>
    </location>
</feature>
<dbReference type="Proteomes" id="UP001178507">
    <property type="component" value="Unassembled WGS sequence"/>
</dbReference>
<dbReference type="PROSITE" id="PS50053">
    <property type="entry name" value="UBIQUITIN_2"/>
    <property type="match status" value="3"/>
</dbReference>
<evidence type="ECO:0000256" key="1">
    <source>
        <dbReference type="SAM" id="MobiDB-lite"/>
    </source>
</evidence>
<reference evidence="4" key="1">
    <citation type="submission" date="2023-08" db="EMBL/GenBank/DDBJ databases">
        <authorList>
            <person name="Chen Y."/>
            <person name="Shah S."/>
            <person name="Dougan E. K."/>
            <person name="Thang M."/>
            <person name="Chan C."/>
        </authorList>
    </citation>
    <scope>NUCLEOTIDE SEQUENCE</scope>
</reference>
<dbReference type="InterPro" id="IPR000626">
    <property type="entry name" value="Ubiquitin-like_dom"/>
</dbReference>
<keyword evidence="2" id="KW-0472">Membrane</keyword>
<dbReference type="Gene3D" id="3.10.20.90">
    <property type="entry name" value="Phosphatidylinositol 3-kinase Catalytic Subunit, Chain A, domain 1"/>
    <property type="match status" value="3"/>
</dbReference>
<feature type="domain" description="Ubiquitin-like" evidence="3">
    <location>
        <begin position="698"/>
        <end position="766"/>
    </location>
</feature>
<feature type="transmembrane region" description="Helical" evidence="2">
    <location>
        <begin position="218"/>
        <end position="236"/>
    </location>
</feature>
<dbReference type="GO" id="GO:0005829">
    <property type="term" value="C:cytosol"/>
    <property type="evidence" value="ECO:0007669"/>
    <property type="project" value="TreeGrafter"/>
</dbReference>
<evidence type="ECO:0000256" key="2">
    <source>
        <dbReference type="SAM" id="Phobius"/>
    </source>
</evidence>
<dbReference type="SUPFAM" id="SSF54236">
    <property type="entry name" value="Ubiquitin-like"/>
    <property type="match status" value="3"/>
</dbReference>
<evidence type="ECO:0000259" key="3">
    <source>
        <dbReference type="PROSITE" id="PS50053"/>
    </source>
</evidence>
<dbReference type="PANTHER" id="PTHR10677:SF3">
    <property type="entry name" value="FI07626P-RELATED"/>
    <property type="match status" value="1"/>
</dbReference>
<dbReference type="GO" id="GO:0006511">
    <property type="term" value="P:ubiquitin-dependent protein catabolic process"/>
    <property type="evidence" value="ECO:0007669"/>
    <property type="project" value="TreeGrafter"/>
</dbReference>
<dbReference type="CDD" id="cd17039">
    <property type="entry name" value="Ubl_ubiquitin_like"/>
    <property type="match status" value="3"/>
</dbReference>
<organism evidence="4 5">
    <name type="scientific">Effrenium voratum</name>
    <dbReference type="NCBI Taxonomy" id="2562239"/>
    <lineage>
        <taxon>Eukaryota</taxon>
        <taxon>Sar</taxon>
        <taxon>Alveolata</taxon>
        <taxon>Dinophyceae</taxon>
        <taxon>Suessiales</taxon>
        <taxon>Symbiodiniaceae</taxon>
        <taxon>Effrenium</taxon>
    </lineage>
</organism>
<dbReference type="InterPro" id="IPR015496">
    <property type="entry name" value="Ubiquilin"/>
</dbReference>
<protein>
    <recommendedName>
        <fullName evidence="3">Ubiquitin-like domain-containing protein</fullName>
    </recommendedName>
</protein>
<dbReference type="AlphaFoldDB" id="A0AA36N3P4"/>
<feature type="transmembrane region" description="Helical" evidence="2">
    <location>
        <begin position="242"/>
        <end position="267"/>
    </location>
</feature>
<comment type="caution">
    <text evidence="4">The sequence shown here is derived from an EMBL/GenBank/DDBJ whole genome shotgun (WGS) entry which is preliminary data.</text>
</comment>
<dbReference type="EMBL" id="CAUJNA010002513">
    <property type="protein sequence ID" value="CAJ1393262.1"/>
    <property type="molecule type" value="Genomic_DNA"/>
</dbReference>
<sequence length="1005" mass="110418">MQIADELLCKRRLSAGGRLAHITCQGENDPRVIVDRQGQIGKSFLWQPPAFEVPVSALGKKFGALKRRRFTKTGPDAVVLRDDQTVTVYDQGGDLRHLRIFNDEGACKVEMSGQVILCPSLRLAQEMDVGVHDECLKAFGTYSFRYLLPSIVIQCALQILRLMTITYLENRALTNPETFWWRPVVTTLHYLFQANLVLCHIFTVFLTGDDGASWVHRILGNLSAGIFSLGAMYLEPRLSRGLQWALCCLVATFGAAISNTVIGVLYGAMLQTGTMPVRASLFLPLATAACEVFIIAWMQHSYSWMVWPRRETTDGSDGSDGHNFDGSVVGDHFFLPAATMAMAAHALAESIRMGATFSAAAASGSYAWILSVLLTMMLNITTRLGWTRFVRFGTLKRLGWVQIAVKVSGPSSWHMLHENIKIYGGYGRFAAVLALITSRTVMHRFAVSPAFNASAGYALLAMLAAEVVEDCVVLRELLPTAPIPQEVIWRDEAFDNSTPLQLVAVERRRRSCLGTGTRSVTAPAISASSRVHPVTFDSVSMENPDATISVVSLGPHEERSERSECSGSSHNPTVYLASQKSVQQKKFHSCGSIFTAPGQLLDWERAPEQTLAAATDQPSLLFVCNGVTGEKIPLRLVLALRVAGLKVLLEELLAIPQREMKLSYKGKVLDDRRTLLDSGVEARQCIHVSGTGKDSRPFELPIYGFKDAPEPFYVQARACDLVIHVKQEISQITGRPLNSLRLTNGGRTLANECRLCDCGIRDESCVLQIAACNGMNGSAQVATSGPQAPRAQWNSSARKHRCRGSELFLSILQTWPPGSQKRMWSQKARTILQLKEGLEDFCGVSAQQQILMHCGRHLDDHNTLEYYNFEGGECLQLMHAGARVKGGPIASRDREPTCLVLPLPPDRRSRVSRDPVCDPRLSAPQPKAAFESIRLVSQALAAFTLGMDVQKKPECEDWMQVVSQALAAHAKGMPKEGMEEPAAVSGIEPANLSQFDPKPEGKVQG</sequence>
<dbReference type="SMART" id="SM00213">
    <property type="entry name" value="UBQ"/>
    <property type="match status" value="3"/>
</dbReference>
<evidence type="ECO:0000313" key="5">
    <source>
        <dbReference type="Proteomes" id="UP001178507"/>
    </source>
</evidence>
<keyword evidence="2" id="KW-0812">Transmembrane</keyword>
<feature type="transmembrane region" description="Helical" evidence="2">
    <location>
        <begin position="146"/>
        <end position="168"/>
    </location>
</feature>
<feature type="domain" description="Ubiquitin-like" evidence="3">
    <location>
        <begin position="642"/>
        <end position="688"/>
    </location>
</feature>
<feature type="domain" description="Ubiquitin-like" evidence="3">
    <location>
        <begin position="805"/>
        <end position="878"/>
    </location>
</feature>
<gene>
    <name evidence="4" type="ORF">EVOR1521_LOCUS18166</name>
</gene>
<keyword evidence="2" id="KW-1133">Transmembrane helix</keyword>
<dbReference type="PANTHER" id="PTHR10677">
    <property type="entry name" value="UBIQUILIN"/>
    <property type="match status" value="1"/>
</dbReference>